<feature type="transmembrane region" description="Helical" evidence="1">
    <location>
        <begin position="15"/>
        <end position="36"/>
    </location>
</feature>
<dbReference type="Proteomes" id="UP001391051">
    <property type="component" value="Unassembled WGS sequence"/>
</dbReference>
<dbReference type="GeneID" id="92080599"/>
<keyword evidence="1" id="KW-0472">Membrane</keyword>
<evidence type="ECO:0000313" key="2">
    <source>
        <dbReference type="EMBL" id="KAK7946994.1"/>
    </source>
</evidence>
<dbReference type="RefSeq" id="XP_066697028.1">
    <property type="nucleotide sequence ID" value="XM_066847537.1"/>
</dbReference>
<keyword evidence="1" id="KW-1133">Transmembrane helix</keyword>
<dbReference type="EMBL" id="JAQQWE010000007">
    <property type="protein sequence ID" value="KAK7946994.1"/>
    <property type="molecule type" value="Genomic_DNA"/>
</dbReference>
<protein>
    <submittedName>
        <fullName evidence="2">Uncharacterized protein</fullName>
    </submittedName>
</protein>
<evidence type="ECO:0000256" key="1">
    <source>
        <dbReference type="SAM" id="Phobius"/>
    </source>
</evidence>
<accession>A0ABR1Q4P5</accession>
<comment type="caution">
    <text evidence="2">The sequence shown here is derived from an EMBL/GenBank/DDBJ whole genome shotgun (WGS) entry which is preliminary data.</text>
</comment>
<proteinExistence type="predicted"/>
<evidence type="ECO:0000313" key="3">
    <source>
        <dbReference type="Proteomes" id="UP001391051"/>
    </source>
</evidence>
<organism evidence="2 3">
    <name type="scientific">Apiospora aurea</name>
    <dbReference type="NCBI Taxonomy" id="335848"/>
    <lineage>
        <taxon>Eukaryota</taxon>
        <taxon>Fungi</taxon>
        <taxon>Dikarya</taxon>
        <taxon>Ascomycota</taxon>
        <taxon>Pezizomycotina</taxon>
        <taxon>Sordariomycetes</taxon>
        <taxon>Xylariomycetidae</taxon>
        <taxon>Amphisphaeriales</taxon>
        <taxon>Apiosporaceae</taxon>
        <taxon>Apiospora</taxon>
    </lineage>
</organism>
<name>A0ABR1Q4P5_9PEZI</name>
<keyword evidence="1" id="KW-0812">Transmembrane</keyword>
<gene>
    <name evidence="2" type="ORF">PG986_011315</name>
</gene>
<keyword evidence="3" id="KW-1185">Reference proteome</keyword>
<reference evidence="2 3" key="1">
    <citation type="submission" date="2023-01" db="EMBL/GenBank/DDBJ databases">
        <title>Analysis of 21 Apiospora genomes using comparative genomics revels a genus with tremendous synthesis potential of carbohydrate active enzymes and secondary metabolites.</title>
        <authorList>
            <person name="Sorensen T."/>
        </authorList>
    </citation>
    <scope>NUCLEOTIDE SEQUENCE [LARGE SCALE GENOMIC DNA]</scope>
    <source>
        <strain evidence="2 3">CBS 24483</strain>
    </source>
</reference>
<sequence length="186" mass="20669">MPLVQQRLQRWRRPMTWAGCACLSVCLGTLLLYFIARTFVREGERYIPPACIGDANNNAVLNGTAIPEALWMVRASSWFCYPSLGMINKYWISRAAAWRTAHCAVVPLSCSRRFWLHTGTRRLLRAAAIGPSLFAHGSVHPALPEPLPAIPEQPSPSKVQMKNLLQERGLLLPGPAPTGIRIIHPP</sequence>